<dbReference type="InterPro" id="IPR010182">
    <property type="entry name" value="ArgE/DapE"/>
</dbReference>
<keyword evidence="7" id="KW-0170">Cobalt</keyword>
<name>A0A839QP35_9MICC</name>
<dbReference type="InterPro" id="IPR050072">
    <property type="entry name" value="Peptidase_M20A"/>
</dbReference>
<keyword evidence="4" id="KW-0479">Metal-binding</keyword>
<evidence type="ECO:0000256" key="4">
    <source>
        <dbReference type="ARBA" id="ARBA00022723"/>
    </source>
</evidence>
<sequence length="434" mass="45907">MTERIVRRIAANEAELVELASALVGFDTTTRSEDHEPAREEAALQRFLADRLASMGAEIDLWEPEPASLPEAPQIPQGATFAGRPQLIARFPGRGYGKSVVLNGHIDVVSAEPRGLWGSDPFTAVVEGRRLIGRGTCDMKGGIAAMVMAMAALQAEGIELAGDVLINTVTDEEINGAGTVASLARGLQADYGIVPEPSDLRLCTSNRGIVAGRITFTGRPGHADIPQPHWRDGGAVNAIEMAVPAIAALQDLRGRWIEQHDPGSPLPAGNIVPTTIKGGEWVVSYPSDCSFEVDVTYHPDQADSQGAGSGIRQQIEQAVLGSAPDPGWEAQHPTDFTWYTDLPPVALPENHPLVEALVQVAGELDLDPGTVAHPSWTDAASLTHAGIPSMVIGPTATRPDGSATLHTIDEYVDIDDLLATAQILALAIVRLTGS</sequence>
<gene>
    <name evidence="9" type="ORF">E9229_001947</name>
</gene>
<dbReference type="Pfam" id="PF07687">
    <property type="entry name" value="M20_dimer"/>
    <property type="match status" value="1"/>
</dbReference>
<evidence type="ECO:0000313" key="10">
    <source>
        <dbReference type="Proteomes" id="UP000523000"/>
    </source>
</evidence>
<dbReference type="Pfam" id="PF01546">
    <property type="entry name" value="Peptidase_M20"/>
    <property type="match status" value="1"/>
</dbReference>
<dbReference type="InterPro" id="IPR036264">
    <property type="entry name" value="Bact_exopeptidase_dim_dom"/>
</dbReference>
<evidence type="ECO:0000259" key="8">
    <source>
        <dbReference type="Pfam" id="PF07687"/>
    </source>
</evidence>
<evidence type="ECO:0000256" key="1">
    <source>
        <dbReference type="ARBA" id="ARBA00001941"/>
    </source>
</evidence>
<evidence type="ECO:0000256" key="5">
    <source>
        <dbReference type="ARBA" id="ARBA00022801"/>
    </source>
</evidence>
<evidence type="ECO:0000256" key="7">
    <source>
        <dbReference type="ARBA" id="ARBA00023285"/>
    </source>
</evidence>
<feature type="domain" description="Peptidase M20 dimerisation" evidence="8">
    <location>
        <begin position="205"/>
        <end position="301"/>
    </location>
</feature>
<dbReference type="GO" id="GO:0008777">
    <property type="term" value="F:acetylornithine deacetylase activity"/>
    <property type="evidence" value="ECO:0007669"/>
    <property type="project" value="UniProtKB-EC"/>
</dbReference>
<evidence type="ECO:0000313" key="9">
    <source>
        <dbReference type="EMBL" id="MBB2995756.1"/>
    </source>
</evidence>
<dbReference type="AlphaFoldDB" id="A0A839QP35"/>
<keyword evidence="10" id="KW-1185">Reference proteome</keyword>
<dbReference type="Gene3D" id="3.40.630.10">
    <property type="entry name" value="Zn peptidases"/>
    <property type="match status" value="1"/>
</dbReference>
<proteinExistence type="inferred from homology"/>
<dbReference type="Proteomes" id="UP000523000">
    <property type="component" value="Unassembled WGS sequence"/>
</dbReference>
<keyword evidence="5 9" id="KW-0378">Hydrolase</keyword>
<comment type="caution">
    <text evidence="9">The sequence shown here is derived from an EMBL/GenBank/DDBJ whole genome shotgun (WGS) entry which is preliminary data.</text>
</comment>
<evidence type="ECO:0000256" key="6">
    <source>
        <dbReference type="ARBA" id="ARBA00022833"/>
    </source>
</evidence>
<organism evidence="9 10">
    <name type="scientific">Paeniglutamicibacter cryotolerans</name>
    <dbReference type="NCBI Taxonomy" id="670079"/>
    <lineage>
        <taxon>Bacteria</taxon>
        <taxon>Bacillati</taxon>
        <taxon>Actinomycetota</taxon>
        <taxon>Actinomycetes</taxon>
        <taxon>Micrococcales</taxon>
        <taxon>Micrococcaceae</taxon>
        <taxon>Paeniglutamicibacter</taxon>
    </lineage>
</organism>
<accession>A0A839QP35</accession>
<comment type="cofactor">
    <cofactor evidence="2">
        <name>Zn(2+)</name>
        <dbReference type="ChEBI" id="CHEBI:29105"/>
    </cofactor>
</comment>
<dbReference type="InterPro" id="IPR002933">
    <property type="entry name" value="Peptidase_M20"/>
</dbReference>
<dbReference type="PANTHER" id="PTHR43808">
    <property type="entry name" value="ACETYLORNITHINE DEACETYLASE"/>
    <property type="match status" value="1"/>
</dbReference>
<dbReference type="NCBIfam" id="TIGR01910">
    <property type="entry name" value="DapE-ArgE"/>
    <property type="match status" value="1"/>
</dbReference>
<dbReference type="Gene3D" id="3.30.70.360">
    <property type="match status" value="1"/>
</dbReference>
<evidence type="ECO:0000256" key="3">
    <source>
        <dbReference type="ARBA" id="ARBA00006247"/>
    </source>
</evidence>
<comment type="similarity">
    <text evidence="3">Belongs to the peptidase M20A family.</text>
</comment>
<reference evidence="9 10" key="1">
    <citation type="submission" date="2020-08" db="EMBL/GenBank/DDBJ databases">
        <title>Sequencing the genomes of 1000 actinobacteria strains.</title>
        <authorList>
            <person name="Klenk H.-P."/>
        </authorList>
    </citation>
    <scope>NUCLEOTIDE SEQUENCE [LARGE SCALE GENOMIC DNA]</scope>
    <source>
        <strain evidence="9 10">DSM 22826</strain>
    </source>
</reference>
<comment type="cofactor">
    <cofactor evidence="1">
        <name>Co(2+)</name>
        <dbReference type="ChEBI" id="CHEBI:48828"/>
    </cofactor>
</comment>
<dbReference type="EC" id="3.5.1.16" evidence="9"/>
<dbReference type="SUPFAM" id="SSF53187">
    <property type="entry name" value="Zn-dependent exopeptidases"/>
    <property type="match status" value="1"/>
</dbReference>
<dbReference type="PANTHER" id="PTHR43808:SF25">
    <property type="entry name" value="PEPTIDASE M20 DIMERISATION DOMAIN-CONTAINING PROTEIN"/>
    <property type="match status" value="1"/>
</dbReference>
<keyword evidence="6" id="KW-0862">Zinc</keyword>
<dbReference type="GO" id="GO:0046872">
    <property type="term" value="F:metal ion binding"/>
    <property type="evidence" value="ECO:0007669"/>
    <property type="project" value="UniProtKB-KW"/>
</dbReference>
<evidence type="ECO:0000256" key="2">
    <source>
        <dbReference type="ARBA" id="ARBA00001947"/>
    </source>
</evidence>
<dbReference type="InterPro" id="IPR011650">
    <property type="entry name" value="Peptidase_M20_dimer"/>
</dbReference>
<dbReference type="SUPFAM" id="SSF55031">
    <property type="entry name" value="Bacterial exopeptidase dimerisation domain"/>
    <property type="match status" value="1"/>
</dbReference>
<protein>
    <submittedName>
        <fullName evidence="9">Acetylornithine deacetylase</fullName>
        <ecNumber evidence="9">3.5.1.16</ecNumber>
    </submittedName>
</protein>
<dbReference type="RefSeq" id="WP_183510957.1">
    <property type="nucleotide sequence ID" value="NZ_BAABGK010000097.1"/>
</dbReference>
<dbReference type="EMBL" id="JACHVS010000001">
    <property type="protein sequence ID" value="MBB2995756.1"/>
    <property type="molecule type" value="Genomic_DNA"/>
</dbReference>